<dbReference type="AlphaFoldDB" id="A0A2T2Y4Q4"/>
<dbReference type="EMBL" id="PYHO01000004">
    <property type="protein sequence ID" value="PSR47515.1"/>
    <property type="molecule type" value="Genomic_DNA"/>
</dbReference>
<dbReference type="InterPro" id="IPR008966">
    <property type="entry name" value="Adhesion_dom_sf"/>
</dbReference>
<dbReference type="PANTHER" id="PTHR33420:SF12">
    <property type="entry name" value="FIMBRIN-LIKE PROTEIN FIMI-RELATED"/>
    <property type="match status" value="1"/>
</dbReference>
<dbReference type="GO" id="GO:0009289">
    <property type="term" value="C:pilus"/>
    <property type="evidence" value="ECO:0007669"/>
    <property type="project" value="UniProtKB-SubCell"/>
</dbReference>
<evidence type="ECO:0000313" key="8">
    <source>
        <dbReference type="Proteomes" id="UP000240892"/>
    </source>
</evidence>
<keyword evidence="4" id="KW-0281">Fimbrium</keyword>
<dbReference type="Gene3D" id="2.60.40.1090">
    <property type="entry name" value="Fimbrial-type adhesion domain"/>
    <property type="match status" value="1"/>
</dbReference>
<proteinExistence type="inferred from homology"/>
<evidence type="ECO:0000256" key="5">
    <source>
        <dbReference type="SAM" id="MobiDB-lite"/>
    </source>
</evidence>
<accession>A0A2T2Y4Q4</accession>
<dbReference type="Pfam" id="PF00419">
    <property type="entry name" value="Fimbrial"/>
    <property type="match status" value="1"/>
</dbReference>
<evidence type="ECO:0000256" key="1">
    <source>
        <dbReference type="ARBA" id="ARBA00004561"/>
    </source>
</evidence>
<dbReference type="InterPro" id="IPR000259">
    <property type="entry name" value="Adhesion_dom_fimbrial"/>
</dbReference>
<feature type="region of interest" description="Disordered" evidence="5">
    <location>
        <begin position="379"/>
        <end position="400"/>
    </location>
</feature>
<dbReference type="InterPro" id="IPR050263">
    <property type="entry name" value="Bact_Fimbrial_Adh_Pro"/>
</dbReference>
<feature type="domain" description="Fimbrial-type adhesion" evidence="6">
    <location>
        <begin position="275"/>
        <end position="438"/>
    </location>
</feature>
<evidence type="ECO:0000256" key="4">
    <source>
        <dbReference type="ARBA" id="ARBA00023263"/>
    </source>
</evidence>
<organism evidence="7 8">
    <name type="scientific">Kluyvera genomosp. 2</name>
    <dbReference type="NCBI Taxonomy" id="2774054"/>
    <lineage>
        <taxon>Bacteria</taxon>
        <taxon>Pseudomonadati</taxon>
        <taxon>Pseudomonadota</taxon>
        <taxon>Gammaproteobacteria</taxon>
        <taxon>Enterobacterales</taxon>
        <taxon>Enterobacteriaceae</taxon>
        <taxon>Kluyvera</taxon>
    </lineage>
</organism>
<name>A0A2T2Y4Q4_9ENTR</name>
<comment type="caution">
    <text evidence="7">The sequence shown here is derived from an EMBL/GenBank/DDBJ whole genome shotgun (WGS) entry which is preliminary data.</text>
</comment>
<protein>
    <recommendedName>
        <fullName evidence="6">Fimbrial-type adhesion domain-containing protein</fullName>
    </recommendedName>
</protein>
<dbReference type="GO" id="GO:0043709">
    <property type="term" value="P:cell adhesion involved in single-species biofilm formation"/>
    <property type="evidence" value="ECO:0007669"/>
    <property type="project" value="TreeGrafter"/>
</dbReference>
<reference evidence="7 8" key="1">
    <citation type="submission" date="2018-03" db="EMBL/GenBank/DDBJ databases">
        <title>First report of an OXA-48+CTX-M-M-producing Kluyvera ascorbata clone recovered from patients admitted in a University Hospital in Madrid, Spain.</title>
        <authorList>
            <person name="Hernandez-Garcia M."/>
            <person name="Leon-Sampedro R."/>
            <person name="Perez-Viso B."/>
            <person name="Morosini M.I."/>
            <person name="Lopez-Fresnena N."/>
            <person name="Coque T.M."/>
            <person name="Bonten M."/>
            <person name="Malhotra-Kumar S."/>
            <person name="Ruiz-Garbajosa P."/>
            <person name="Canton R."/>
        </authorList>
    </citation>
    <scope>NUCLEOTIDE SEQUENCE [LARGE SCALE GENOMIC DNA]</scope>
    <source>
        <strain evidence="7 8">KA2</strain>
    </source>
</reference>
<keyword evidence="8" id="KW-1185">Reference proteome</keyword>
<dbReference type="InterPro" id="IPR036937">
    <property type="entry name" value="Adhesion_dom_fimbrial_sf"/>
</dbReference>
<evidence type="ECO:0000256" key="2">
    <source>
        <dbReference type="ARBA" id="ARBA00006671"/>
    </source>
</evidence>
<gene>
    <name evidence="7" type="ORF">C8256_07705</name>
</gene>
<dbReference type="SUPFAM" id="SSF49401">
    <property type="entry name" value="Bacterial adhesins"/>
    <property type="match status" value="1"/>
</dbReference>
<keyword evidence="3" id="KW-0732">Signal</keyword>
<sequence length="439" mass="47128">MNKRRYWPLKGVTTVEKSSQQYHYNINKKWKIMIRKALITLMAATLFTSVNANATQTFVLGNYALTTDMSGPSADGSSTFTYPSGRTVYFSRTSTLTPANVVINWNGNHGSSSSKTNSLWCTQASVGTGNPLSIESGLISAGNYGGVDIFKTNITGLYFSLAIRSFSSNSMVHSSVPSITIQNGIMHQVLPLEDTNSNQLCQTTNTTGEINYKTLAGLGFYAAFTFYTDQTYTPGSSTITPLKTGDYHIRIWNENPGAGIKSHYDNVTFDISSVTVAEPTCTTQPVASGSSVSGTTVNLGSYSPNDIINGATAVPFSIKLAGCKGLRNINVTLASTTMATDTTLLGNILTLNHATGVGLEIRGAANSYSTETLIIPNESSSVYNDQRDTSSDDNIYGSSENGKVQTHTLNFLATLKRDSNQKIGAGNFKANAIFTLDYP</sequence>
<evidence type="ECO:0000313" key="7">
    <source>
        <dbReference type="EMBL" id="PSR47515.1"/>
    </source>
</evidence>
<evidence type="ECO:0000256" key="3">
    <source>
        <dbReference type="ARBA" id="ARBA00022729"/>
    </source>
</evidence>
<comment type="subcellular location">
    <subcellularLocation>
        <location evidence="1">Fimbrium</location>
    </subcellularLocation>
</comment>
<comment type="similarity">
    <text evidence="2">Belongs to the fimbrial protein family.</text>
</comment>
<dbReference type="Proteomes" id="UP000240892">
    <property type="component" value="Unassembled WGS sequence"/>
</dbReference>
<evidence type="ECO:0000259" key="6">
    <source>
        <dbReference type="Pfam" id="PF00419"/>
    </source>
</evidence>
<dbReference type="PANTHER" id="PTHR33420">
    <property type="entry name" value="FIMBRIAL SUBUNIT ELFA-RELATED"/>
    <property type="match status" value="1"/>
</dbReference>